<dbReference type="InterPro" id="IPR005467">
    <property type="entry name" value="His_kinase_dom"/>
</dbReference>
<dbReference type="InterPro" id="IPR003661">
    <property type="entry name" value="HisK_dim/P_dom"/>
</dbReference>
<dbReference type="InterPro" id="IPR050956">
    <property type="entry name" value="2C_system_His_kinase"/>
</dbReference>
<dbReference type="InterPro" id="IPR036097">
    <property type="entry name" value="HisK_dim/P_sf"/>
</dbReference>
<keyword evidence="8" id="KW-0472">Membrane</keyword>
<dbReference type="PANTHER" id="PTHR43719">
    <property type="entry name" value="TWO-COMPONENT HISTIDINE KINASE"/>
    <property type="match status" value="1"/>
</dbReference>
<keyword evidence="8" id="KW-0812">Transmembrane</keyword>
<dbReference type="GO" id="GO:0000155">
    <property type="term" value="F:phosphorelay sensor kinase activity"/>
    <property type="evidence" value="ECO:0007669"/>
    <property type="project" value="InterPro"/>
</dbReference>
<proteinExistence type="predicted"/>
<dbReference type="Pfam" id="PF02518">
    <property type="entry name" value="HATPase_c"/>
    <property type="match status" value="1"/>
</dbReference>
<dbReference type="PANTHER" id="PTHR43719:SF50">
    <property type="entry name" value="HISTIDINE KINASE CKI1-LIKE ISOFORM X1"/>
    <property type="match status" value="1"/>
</dbReference>
<dbReference type="SUPFAM" id="SSF52172">
    <property type="entry name" value="CheY-like"/>
    <property type="match status" value="1"/>
</dbReference>
<dbReference type="PRINTS" id="PR00344">
    <property type="entry name" value="BCTRLSENSOR"/>
</dbReference>
<keyword evidence="8" id="KW-1133">Transmembrane helix</keyword>
<dbReference type="Gene3D" id="3.30.565.10">
    <property type="entry name" value="Histidine kinase-like ATPase, C-terminal domain"/>
    <property type="match status" value="1"/>
</dbReference>
<dbReference type="GO" id="GO:0005789">
    <property type="term" value="C:endoplasmic reticulum membrane"/>
    <property type="evidence" value="ECO:0007669"/>
    <property type="project" value="UniProtKB-SubCell"/>
</dbReference>
<dbReference type="InterPro" id="IPR004358">
    <property type="entry name" value="Sig_transdc_His_kin-like_C"/>
</dbReference>
<dbReference type="InterPro" id="IPR036890">
    <property type="entry name" value="HATPase_C_sf"/>
</dbReference>
<dbReference type="EC" id="2.7.13.3" evidence="3"/>
<organism evidence="11">
    <name type="scientific">Fagus sylvatica</name>
    <name type="common">Beechnut</name>
    <dbReference type="NCBI Taxonomy" id="28930"/>
    <lineage>
        <taxon>Eukaryota</taxon>
        <taxon>Viridiplantae</taxon>
        <taxon>Streptophyta</taxon>
        <taxon>Embryophyta</taxon>
        <taxon>Tracheophyta</taxon>
        <taxon>Spermatophyta</taxon>
        <taxon>Magnoliopsida</taxon>
        <taxon>eudicotyledons</taxon>
        <taxon>Gunneridae</taxon>
        <taxon>Pentapetalae</taxon>
        <taxon>rosids</taxon>
        <taxon>fabids</taxon>
        <taxon>Fagales</taxon>
        <taxon>Fagaceae</taxon>
        <taxon>Fagus</taxon>
    </lineage>
</organism>
<dbReference type="EMBL" id="OIVN01006232">
    <property type="protein sequence ID" value="SPD28443.1"/>
    <property type="molecule type" value="Genomic_DNA"/>
</dbReference>
<keyword evidence="6" id="KW-0675">Receptor</keyword>
<evidence type="ECO:0000256" key="3">
    <source>
        <dbReference type="ARBA" id="ARBA00012438"/>
    </source>
</evidence>
<protein>
    <recommendedName>
        <fullName evidence="3">histidine kinase</fullName>
        <ecNumber evidence="3">2.7.13.3</ecNumber>
    </recommendedName>
</protein>
<dbReference type="CDD" id="cd00082">
    <property type="entry name" value="HisKA"/>
    <property type="match status" value="1"/>
</dbReference>
<sequence>MTKLTEESITAESLETRNNSCQGIETTAKLLVPLNSSAMNFARTLSSSLNGTELSFDVVLAKIAPTLFLALSTIPYLSHASYVGVDGLLFSLYKDGDQMLVVFSNTSSPLHWYTQPVNRDNGKLYGQAVSAEPVATRNATWFQQTLNSTSGYSWLGKTWSKAQDSLFLSAVAMDGRGVISLGLPATVVIEHFAALDFHDGDFHLATNDGDVIVQTKLPDTQIMVSNNTVLVQMVDPKGDPTDHVGYFSCESDDGGSKHFDGAVSGMKYTFYCSTIQIAGVQMVYVLAYPVNRLVSLVQQNSKLSFTLLGLLFVFMVVSLSLFLFLILRAAKREMFLCAALVKQMESTHQAERKSMNKSHAFARASHDVRSSLAAITGLIELCNQDINPDSVFAANLAKMNTCTKDLLGLLNSVLDTSKIEAGKMQLEVEEFNLAQLLEDVVDMFYPISIKKGIDIVLDPCDGSFAKSCYVRGDRGKLKQILCNLLSNAVKYTTEGHITVRAMVQETSFENAIIASNHNLVMECLSQLCYKNKKSLNDLVALHTAQQEPNLTEFVIEVDDTGLGIPKDKQTSVFEYYNQVTETAFGLEGSGLGLGIVQSLVRLMGGDIRIVDKEPGERGTCFNINIKLPRCKAESADTEVEFSRVHSDHPSNGFQPFGLLRAPSPKPEGSHVVLLIEGAGPSCIKDGNDLVPLPYRKINSKSPPGIILIVIDASAGTFSELCSAVCNFRKDIQNSRCKVVWLDHPTVHHTRSREPPCDHLVYEPFHGSRLYQVLGLIPELRKCNLPRLIDNNSSNDINCEGMELGMPSSHHHSSLKEIVIHKPQEKSNDKPLNGKKILIVEDNEVLRKVTTSTLCSLGAMVEICENGKEAFDQIYKVLSDQRKEGHSNSLPYDYIFMDCEMPIMNGLEATRLIRAEEQHYGIHIPIVALTAHVMPEQVSKLFHAGMDFHLIKPLQVDKLLEVIRSINDDKR</sequence>
<evidence type="ECO:0000256" key="6">
    <source>
        <dbReference type="ARBA" id="ARBA00023170"/>
    </source>
</evidence>
<keyword evidence="4 7" id="KW-0597">Phosphoprotein</keyword>
<accession>A0A2N9IWB3</accession>
<dbReference type="PROSITE" id="PS50109">
    <property type="entry name" value="HIS_KIN"/>
    <property type="match status" value="1"/>
</dbReference>
<keyword evidence="5" id="KW-0256">Endoplasmic reticulum</keyword>
<evidence type="ECO:0000256" key="8">
    <source>
        <dbReference type="SAM" id="Phobius"/>
    </source>
</evidence>
<dbReference type="Gene3D" id="3.40.50.2300">
    <property type="match status" value="1"/>
</dbReference>
<evidence type="ECO:0000313" key="11">
    <source>
        <dbReference type="EMBL" id="SPD28443.1"/>
    </source>
</evidence>
<dbReference type="SUPFAM" id="SSF55874">
    <property type="entry name" value="ATPase domain of HSP90 chaperone/DNA topoisomerase II/histidine kinase"/>
    <property type="match status" value="1"/>
</dbReference>
<dbReference type="Gene3D" id="1.10.287.130">
    <property type="match status" value="1"/>
</dbReference>
<dbReference type="SMART" id="SM00448">
    <property type="entry name" value="REC"/>
    <property type="match status" value="1"/>
</dbReference>
<feature type="transmembrane region" description="Helical" evidence="8">
    <location>
        <begin position="268"/>
        <end position="287"/>
    </location>
</feature>
<comment type="catalytic activity">
    <reaction evidence="1">
        <text>ATP + protein L-histidine = ADP + protein N-phospho-L-histidine.</text>
        <dbReference type="EC" id="2.7.13.3"/>
    </reaction>
</comment>
<dbReference type="SMART" id="SM00387">
    <property type="entry name" value="HATPase_c"/>
    <property type="match status" value="1"/>
</dbReference>
<name>A0A2N9IWB3_FAGSY</name>
<feature type="modified residue" description="4-aspartylphosphate" evidence="7">
    <location>
        <position position="897"/>
    </location>
</feature>
<evidence type="ECO:0000259" key="9">
    <source>
        <dbReference type="PROSITE" id="PS50109"/>
    </source>
</evidence>
<dbReference type="SUPFAM" id="SSF47384">
    <property type="entry name" value="Homodimeric domain of signal transducing histidine kinase"/>
    <property type="match status" value="1"/>
</dbReference>
<dbReference type="Pfam" id="PF00512">
    <property type="entry name" value="HisKA"/>
    <property type="match status" value="1"/>
</dbReference>
<evidence type="ECO:0000256" key="4">
    <source>
        <dbReference type="ARBA" id="ARBA00022553"/>
    </source>
</evidence>
<evidence type="ECO:0000256" key="1">
    <source>
        <dbReference type="ARBA" id="ARBA00000085"/>
    </source>
</evidence>
<dbReference type="SMART" id="SM00388">
    <property type="entry name" value="HisKA"/>
    <property type="match status" value="1"/>
</dbReference>
<reference evidence="11" key="1">
    <citation type="submission" date="2018-02" db="EMBL/GenBank/DDBJ databases">
        <authorList>
            <person name="Cohen D.B."/>
            <person name="Kent A.D."/>
        </authorList>
    </citation>
    <scope>NUCLEOTIDE SEQUENCE</scope>
</reference>
<feature type="domain" description="Response regulatory" evidence="10">
    <location>
        <begin position="835"/>
        <end position="966"/>
    </location>
</feature>
<evidence type="ECO:0000256" key="2">
    <source>
        <dbReference type="ARBA" id="ARBA00004477"/>
    </source>
</evidence>
<dbReference type="PROSITE" id="PS50110">
    <property type="entry name" value="RESPONSE_REGULATORY"/>
    <property type="match status" value="1"/>
</dbReference>
<feature type="transmembrane region" description="Helical" evidence="8">
    <location>
        <begin position="307"/>
        <end position="327"/>
    </location>
</feature>
<evidence type="ECO:0000259" key="10">
    <source>
        <dbReference type="PROSITE" id="PS50110"/>
    </source>
</evidence>
<dbReference type="InterPro" id="IPR001789">
    <property type="entry name" value="Sig_transdc_resp-reg_receiver"/>
</dbReference>
<dbReference type="CDD" id="cd17546">
    <property type="entry name" value="REC_hyHK_CKI1_RcsC-like"/>
    <property type="match status" value="1"/>
</dbReference>
<gene>
    <name evidence="11" type="ORF">FSB_LOCUS56325</name>
</gene>
<dbReference type="AlphaFoldDB" id="A0A2N9IWB3"/>
<dbReference type="InterPro" id="IPR011006">
    <property type="entry name" value="CheY-like_superfamily"/>
</dbReference>
<evidence type="ECO:0000256" key="7">
    <source>
        <dbReference type="PROSITE-ProRule" id="PRU00169"/>
    </source>
</evidence>
<feature type="domain" description="Histidine kinase" evidence="9">
    <location>
        <begin position="363"/>
        <end position="629"/>
    </location>
</feature>
<comment type="subcellular location">
    <subcellularLocation>
        <location evidence="2">Endoplasmic reticulum membrane</location>
        <topology evidence="2">Multi-pass membrane protein</topology>
    </subcellularLocation>
</comment>
<dbReference type="InterPro" id="IPR003594">
    <property type="entry name" value="HATPase_dom"/>
</dbReference>
<evidence type="ECO:0000256" key="5">
    <source>
        <dbReference type="ARBA" id="ARBA00022824"/>
    </source>
</evidence>
<dbReference type="Pfam" id="PF00072">
    <property type="entry name" value="Response_reg"/>
    <property type="match status" value="1"/>
</dbReference>